<evidence type="ECO:0000256" key="5">
    <source>
        <dbReference type="SAM" id="SignalP"/>
    </source>
</evidence>
<keyword evidence="2" id="KW-0479">Metal-binding</keyword>
<dbReference type="SMART" id="SM00849">
    <property type="entry name" value="Lactamase_B"/>
    <property type="match status" value="1"/>
</dbReference>
<evidence type="ECO:0000313" key="7">
    <source>
        <dbReference type="EMBL" id="MEK8029496.1"/>
    </source>
</evidence>
<evidence type="ECO:0000256" key="2">
    <source>
        <dbReference type="ARBA" id="ARBA00022723"/>
    </source>
</evidence>
<keyword evidence="5" id="KW-0732">Signal</keyword>
<feature type="domain" description="Metallo-beta-lactamase" evidence="6">
    <location>
        <begin position="67"/>
        <end position="289"/>
    </location>
</feature>
<evidence type="ECO:0000259" key="6">
    <source>
        <dbReference type="SMART" id="SM00849"/>
    </source>
</evidence>
<evidence type="ECO:0000256" key="3">
    <source>
        <dbReference type="ARBA" id="ARBA00022801"/>
    </source>
</evidence>
<comment type="similarity">
    <text evidence="1">Belongs to the metallo-beta-lactamase superfamily.</text>
</comment>
<dbReference type="SUPFAM" id="SSF56281">
    <property type="entry name" value="Metallo-hydrolase/oxidoreductase"/>
    <property type="match status" value="1"/>
</dbReference>
<dbReference type="EMBL" id="JBBUTG010000001">
    <property type="protein sequence ID" value="MEK8029496.1"/>
    <property type="molecule type" value="Genomic_DNA"/>
</dbReference>
<dbReference type="Pfam" id="PF00753">
    <property type="entry name" value="Lactamase_B"/>
    <property type="match status" value="1"/>
</dbReference>
<feature type="chain" id="PRO_5046198658" evidence="5">
    <location>
        <begin position="25"/>
        <end position="305"/>
    </location>
</feature>
<name>A0ABU9BI53_9BURK</name>
<keyword evidence="8" id="KW-1185">Reference proteome</keyword>
<sequence length="305" mass="32921">MLKTLIAALALAATLAAGGWAANAQGETPPPAPSDTRVRFAVVKTASLQTQEWLLFSGGRFAAAETAFSAFLIQHGEDSFLFDTGLGAQVGAQYQADMPGWSQLFFRYDAPVQPVKAQLDNAGIGPIRRIIISHAHWDHLSGAPDFPDAEVWLAPSEHDLVNQPSQRVGGAWPSQVSGVTRWKDIRFDGPAHEGFEVSHDLYGDGRAVLVPMPGHTAGSVGLFLTVESGRRYFFVGDVVWNAGALKHGAAKHWLARQLVDQDVDQTQVAIERIRAAMARDPQLIVVPAHDANVHAALGLFPAWVE</sequence>
<evidence type="ECO:0000256" key="1">
    <source>
        <dbReference type="ARBA" id="ARBA00007749"/>
    </source>
</evidence>
<evidence type="ECO:0000256" key="4">
    <source>
        <dbReference type="ARBA" id="ARBA00022833"/>
    </source>
</evidence>
<comment type="caution">
    <text evidence="7">The sequence shown here is derived from an EMBL/GenBank/DDBJ whole genome shotgun (WGS) entry which is preliminary data.</text>
</comment>
<dbReference type="Gene3D" id="3.60.15.10">
    <property type="entry name" value="Ribonuclease Z/Hydroxyacylglutathione hydrolase-like"/>
    <property type="match status" value="1"/>
</dbReference>
<feature type="signal peptide" evidence="5">
    <location>
        <begin position="1"/>
        <end position="24"/>
    </location>
</feature>
<dbReference type="PANTHER" id="PTHR42978">
    <property type="entry name" value="QUORUM-QUENCHING LACTONASE YTNP-RELATED-RELATED"/>
    <property type="match status" value="1"/>
</dbReference>
<reference evidence="7 8" key="1">
    <citation type="submission" date="2024-04" db="EMBL/GenBank/DDBJ databases">
        <title>Novel species of the genus Ideonella isolated from streams.</title>
        <authorList>
            <person name="Lu H."/>
        </authorList>
    </citation>
    <scope>NUCLEOTIDE SEQUENCE [LARGE SCALE GENOMIC DNA]</scope>
    <source>
        <strain evidence="7 8">DXS29W</strain>
    </source>
</reference>
<dbReference type="InterPro" id="IPR001279">
    <property type="entry name" value="Metallo-B-lactamas"/>
</dbReference>
<gene>
    <name evidence="7" type="ORF">AACH06_01570</name>
</gene>
<keyword evidence="4" id="KW-0862">Zinc</keyword>
<dbReference type="PANTHER" id="PTHR42978:SF3">
    <property type="entry name" value="BLR3078 PROTEIN"/>
    <property type="match status" value="1"/>
</dbReference>
<protein>
    <submittedName>
        <fullName evidence="7">MBL fold metallo-hydrolase</fullName>
    </submittedName>
</protein>
<keyword evidence="3" id="KW-0378">Hydrolase</keyword>
<accession>A0ABU9BI53</accession>
<evidence type="ECO:0000313" key="8">
    <source>
        <dbReference type="Proteomes" id="UP001371218"/>
    </source>
</evidence>
<dbReference type="InterPro" id="IPR051013">
    <property type="entry name" value="MBL_superfamily_lactonases"/>
</dbReference>
<dbReference type="RefSeq" id="WP_341423832.1">
    <property type="nucleotide sequence ID" value="NZ_JBBUTG010000001.1"/>
</dbReference>
<organism evidence="7 8">
    <name type="scientific">Ideonella lacteola</name>
    <dbReference type="NCBI Taxonomy" id="2984193"/>
    <lineage>
        <taxon>Bacteria</taxon>
        <taxon>Pseudomonadati</taxon>
        <taxon>Pseudomonadota</taxon>
        <taxon>Betaproteobacteria</taxon>
        <taxon>Burkholderiales</taxon>
        <taxon>Sphaerotilaceae</taxon>
        <taxon>Ideonella</taxon>
    </lineage>
</organism>
<proteinExistence type="inferred from homology"/>
<dbReference type="Proteomes" id="UP001371218">
    <property type="component" value="Unassembled WGS sequence"/>
</dbReference>
<dbReference type="InterPro" id="IPR036866">
    <property type="entry name" value="RibonucZ/Hydroxyglut_hydro"/>
</dbReference>